<evidence type="ECO:0000256" key="6">
    <source>
        <dbReference type="ARBA" id="ARBA00022840"/>
    </source>
</evidence>
<dbReference type="GO" id="GO:0005737">
    <property type="term" value="C:cytoplasm"/>
    <property type="evidence" value="ECO:0007669"/>
    <property type="project" value="TreeGrafter"/>
</dbReference>
<comment type="caution">
    <text evidence="10">The sequence shown here is derived from an EMBL/GenBank/DDBJ whole genome shotgun (WGS) entry which is preliminary data.</text>
</comment>
<name>A0AAU9JI35_9CILI</name>
<dbReference type="SMART" id="SM00220">
    <property type="entry name" value="S_TKc"/>
    <property type="match status" value="1"/>
</dbReference>
<keyword evidence="3" id="KW-0808">Transferase</keyword>
<dbReference type="PANTHER" id="PTHR24346">
    <property type="entry name" value="MAP/MICROTUBULE AFFINITY-REGULATING KINASE"/>
    <property type="match status" value="1"/>
</dbReference>
<organism evidence="10 11">
    <name type="scientific">Blepharisma stoltei</name>
    <dbReference type="NCBI Taxonomy" id="1481888"/>
    <lineage>
        <taxon>Eukaryota</taxon>
        <taxon>Sar</taxon>
        <taxon>Alveolata</taxon>
        <taxon>Ciliophora</taxon>
        <taxon>Postciliodesmatophora</taxon>
        <taxon>Heterotrichea</taxon>
        <taxon>Heterotrichida</taxon>
        <taxon>Blepharismidae</taxon>
        <taxon>Blepharisma</taxon>
    </lineage>
</organism>
<dbReference type="PROSITE" id="PS50011">
    <property type="entry name" value="PROTEIN_KINASE_DOM"/>
    <property type="match status" value="1"/>
</dbReference>
<dbReference type="InterPro" id="IPR017441">
    <property type="entry name" value="Protein_kinase_ATP_BS"/>
</dbReference>
<evidence type="ECO:0000256" key="7">
    <source>
        <dbReference type="PROSITE-ProRule" id="PRU10141"/>
    </source>
</evidence>
<evidence type="ECO:0000256" key="4">
    <source>
        <dbReference type="ARBA" id="ARBA00022741"/>
    </source>
</evidence>
<evidence type="ECO:0000256" key="3">
    <source>
        <dbReference type="ARBA" id="ARBA00022679"/>
    </source>
</evidence>
<keyword evidence="11" id="KW-1185">Reference proteome</keyword>
<dbReference type="PROSITE" id="PS00108">
    <property type="entry name" value="PROTEIN_KINASE_ST"/>
    <property type="match status" value="1"/>
</dbReference>
<evidence type="ECO:0000313" key="10">
    <source>
        <dbReference type="EMBL" id="CAG9324737.1"/>
    </source>
</evidence>
<dbReference type="SUPFAM" id="SSF56112">
    <property type="entry name" value="Protein kinase-like (PK-like)"/>
    <property type="match status" value="1"/>
</dbReference>
<proteinExistence type="inferred from homology"/>
<reference evidence="10" key="1">
    <citation type="submission" date="2021-09" db="EMBL/GenBank/DDBJ databases">
        <authorList>
            <consortium name="AG Swart"/>
            <person name="Singh M."/>
            <person name="Singh A."/>
            <person name="Seah K."/>
            <person name="Emmerich C."/>
        </authorList>
    </citation>
    <scope>NUCLEOTIDE SEQUENCE</scope>
    <source>
        <strain evidence="10">ATCC30299</strain>
    </source>
</reference>
<feature type="domain" description="Protein kinase" evidence="9">
    <location>
        <begin position="7"/>
        <end position="258"/>
    </location>
</feature>
<evidence type="ECO:0000256" key="5">
    <source>
        <dbReference type="ARBA" id="ARBA00022777"/>
    </source>
</evidence>
<accession>A0AAU9JI35</accession>
<dbReference type="AlphaFoldDB" id="A0AAU9JI35"/>
<dbReference type="InterPro" id="IPR011009">
    <property type="entry name" value="Kinase-like_dom_sf"/>
</dbReference>
<dbReference type="InterPro" id="IPR000719">
    <property type="entry name" value="Prot_kinase_dom"/>
</dbReference>
<gene>
    <name evidence="10" type="ORF">BSTOLATCC_MIC36517</name>
</gene>
<keyword evidence="5" id="KW-0418">Kinase</keyword>
<dbReference type="FunFam" id="1.10.510.10:FF:000571">
    <property type="entry name" value="Maternal embryonic leucine zipper kinase"/>
    <property type="match status" value="1"/>
</dbReference>
<evidence type="ECO:0000313" key="11">
    <source>
        <dbReference type="Proteomes" id="UP001162131"/>
    </source>
</evidence>
<dbReference type="Pfam" id="PF00069">
    <property type="entry name" value="Pkinase"/>
    <property type="match status" value="1"/>
</dbReference>
<sequence length="423" mass="48981">MSHLSCYKLLNTIGRGSYGRVKVAIHTPTDKQVAVKIIELKNITDQDFKNFEREIAILQKLDHPHIAKIHEVIRTPNRYYLVMELIPNGDLQTHLEKAGKVEESKALYWFQQLIYAVDYFHKKHISHRDLKLENLLLDSNNNVKVGDFGFATPMRDGCFLYTFCGSPHYASPEILSSFPYCGTEIDIWSCGVILFSLVAGYLPFDENNYSIMFAKIKNAKFKMPPNFSRPLKDLIYRMLDPDPVARITAQQIKNHPWVNINIPPYLLYSPNKKTLRKLNSESLLRVSNPLRERSLSEFSIAPRSDDLSSEDFSNQGDNELYLPPWKYGFSCKMSGEDLAAHLSKILVDLKLKWKSESKFCYKVCYEDSLNSATDDLAFYLKIFKDEDVFILTFQDVAYRNPLILFDLFSKIYVSFDKLNKQLN</sequence>
<keyword evidence="4 7" id="KW-0547">Nucleotide-binding</keyword>
<evidence type="ECO:0000256" key="1">
    <source>
        <dbReference type="ARBA" id="ARBA00011245"/>
    </source>
</evidence>
<comment type="subunit">
    <text evidence="1">Monomer.</text>
</comment>
<dbReference type="GO" id="GO:0005524">
    <property type="term" value="F:ATP binding"/>
    <property type="evidence" value="ECO:0007669"/>
    <property type="project" value="UniProtKB-UniRule"/>
</dbReference>
<dbReference type="PROSITE" id="PS00107">
    <property type="entry name" value="PROTEIN_KINASE_ATP"/>
    <property type="match status" value="1"/>
</dbReference>
<dbReference type="FunFam" id="3.30.200.20:FF:000003">
    <property type="entry name" value="Non-specific serine/threonine protein kinase"/>
    <property type="match status" value="1"/>
</dbReference>
<dbReference type="EMBL" id="CAJZBQ010000036">
    <property type="protein sequence ID" value="CAG9324737.1"/>
    <property type="molecule type" value="Genomic_DNA"/>
</dbReference>
<evidence type="ECO:0000256" key="8">
    <source>
        <dbReference type="RuleBase" id="RU000304"/>
    </source>
</evidence>
<dbReference type="GO" id="GO:0035556">
    <property type="term" value="P:intracellular signal transduction"/>
    <property type="evidence" value="ECO:0007669"/>
    <property type="project" value="TreeGrafter"/>
</dbReference>
<dbReference type="GO" id="GO:0004674">
    <property type="term" value="F:protein serine/threonine kinase activity"/>
    <property type="evidence" value="ECO:0007669"/>
    <property type="project" value="UniProtKB-KW"/>
</dbReference>
<evidence type="ECO:0000259" key="9">
    <source>
        <dbReference type="PROSITE" id="PS50011"/>
    </source>
</evidence>
<dbReference type="Proteomes" id="UP001162131">
    <property type="component" value="Unassembled WGS sequence"/>
</dbReference>
<comment type="similarity">
    <text evidence="8">Belongs to the protein kinase superfamily.</text>
</comment>
<keyword evidence="2 8" id="KW-0723">Serine/threonine-protein kinase</keyword>
<protein>
    <recommendedName>
        <fullName evidence="9">Protein kinase domain-containing protein</fullName>
    </recommendedName>
</protein>
<dbReference type="InterPro" id="IPR008271">
    <property type="entry name" value="Ser/Thr_kinase_AS"/>
</dbReference>
<feature type="binding site" evidence="7">
    <location>
        <position position="36"/>
    </location>
    <ligand>
        <name>ATP</name>
        <dbReference type="ChEBI" id="CHEBI:30616"/>
    </ligand>
</feature>
<dbReference type="PANTHER" id="PTHR24346:SF82">
    <property type="entry name" value="KP78A-RELATED"/>
    <property type="match status" value="1"/>
</dbReference>
<evidence type="ECO:0000256" key="2">
    <source>
        <dbReference type="ARBA" id="ARBA00022527"/>
    </source>
</evidence>
<dbReference type="CDD" id="cd14003">
    <property type="entry name" value="STKc_AMPK-like"/>
    <property type="match status" value="1"/>
</dbReference>
<dbReference type="Gene3D" id="1.10.510.10">
    <property type="entry name" value="Transferase(Phosphotransferase) domain 1"/>
    <property type="match status" value="1"/>
</dbReference>
<keyword evidence="6 7" id="KW-0067">ATP-binding</keyword>